<protein>
    <recommendedName>
        <fullName evidence="4">GCM domain-containing protein</fullName>
    </recommendedName>
</protein>
<feature type="compositionally biased region" description="Basic and acidic residues" evidence="1">
    <location>
        <begin position="452"/>
        <end position="461"/>
    </location>
</feature>
<comment type="caution">
    <text evidence="2">The sequence shown here is derived from an EMBL/GenBank/DDBJ whole genome shotgun (WGS) entry which is preliminary data.</text>
</comment>
<reference evidence="2 3" key="1">
    <citation type="submission" date="2017-11" db="EMBL/GenBank/DDBJ databases">
        <title>De novo assembly and phasing of dikaryotic genomes from two isolates of Puccinia coronata f. sp. avenae, the causal agent of oat crown rust.</title>
        <authorList>
            <person name="Miller M.E."/>
            <person name="Zhang Y."/>
            <person name="Omidvar V."/>
            <person name="Sperschneider J."/>
            <person name="Schwessinger B."/>
            <person name="Raley C."/>
            <person name="Palmer J.M."/>
            <person name="Garnica D."/>
            <person name="Upadhyaya N."/>
            <person name="Rathjen J."/>
            <person name="Taylor J.M."/>
            <person name="Park R.F."/>
            <person name="Dodds P.N."/>
            <person name="Hirsch C.D."/>
            <person name="Kianian S.F."/>
            <person name="Figueroa M."/>
        </authorList>
    </citation>
    <scope>NUCLEOTIDE SEQUENCE [LARGE SCALE GENOMIC DNA]</scope>
    <source>
        <strain evidence="2">12SD80</strain>
    </source>
</reference>
<evidence type="ECO:0000313" key="2">
    <source>
        <dbReference type="EMBL" id="PLW39025.1"/>
    </source>
</evidence>
<feature type="region of interest" description="Disordered" evidence="1">
    <location>
        <begin position="441"/>
        <end position="468"/>
    </location>
</feature>
<sequence>MDSYQTYIDHDCQLDRQGYPIYPNGRTTFVKLPEMEATNFGSVGFTKRMGIETPKDPGWKIKSIYCLGVMLCNQQGCQWAGSPPTGTNGIANFLESNPKCRGMARKCPGKVYHQPCHGTMTQFDTNTSTGWALMHHKGVHEHPWPKAKKPDPLSKEAFEKQVKNNPKAGAFKLKVGHPSALAKRGYAPEKQGSGAGENLLAKMFAWNEQGLLIISSSFAREKEHFTCQTSWMAKQLTARLQNNQVYQGGLLSDLTYKFFENGYLLTTSMFSQKNGYVPAYMEVFQEGDREAVLKNLKGCHEHFRAQITRIKQNRTIIQAKDKAKFAEIFTSLLKREKPEGPTHKDKLDSLRCRFPKAKRWIDWWSMSEIQSILFPSCRPKSHFTSEGNDGLPDTTNAQESMVELFSFAKSLEENFHAVMRGISIKYGSQVKGQVKVAQSMGWAKPRKRLRHKDVNDGRAPDTTKALTQDEPVLKRKKLGRPPGARNVNRNPFSTYPSYSASNDPLRCNWCWMAAALESLYALYNPLWL</sequence>
<name>A0A2N5UMN8_9BASI</name>
<evidence type="ECO:0008006" key="4">
    <source>
        <dbReference type="Google" id="ProtNLM"/>
    </source>
</evidence>
<proteinExistence type="predicted"/>
<dbReference type="Proteomes" id="UP000235392">
    <property type="component" value="Unassembled WGS sequence"/>
</dbReference>
<dbReference type="AlphaFoldDB" id="A0A2N5UMN8"/>
<evidence type="ECO:0000313" key="3">
    <source>
        <dbReference type="Proteomes" id="UP000235392"/>
    </source>
</evidence>
<dbReference type="GO" id="GO:0003677">
    <property type="term" value="F:DNA binding"/>
    <property type="evidence" value="ECO:0007669"/>
    <property type="project" value="InterPro"/>
</dbReference>
<gene>
    <name evidence="2" type="ORF">PCASD_08466</name>
</gene>
<dbReference type="GO" id="GO:0006355">
    <property type="term" value="P:regulation of DNA-templated transcription"/>
    <property type="evidence" value="ECO:0007669"/>
    <property type="project" value="InterPro"/>
</dbReference>
<accession>A0A2N5UMN8</accession>
<organism evidence="2 3">
    <name type="scientific">Puccinia coronata f. sp. avenae</name>
    <dbReference type="NCBI Taxonomy" id="200324"/>
    <lineage>
        <taxon>Eukaryota</taxon>
        <taxon>Fungi</taxon>
        <taxon>Dikarya</taxon>
        <taxon>Basidiomycota</taxon>
        <taxon>Pucciniomycotina</taxon>
        <taxon>Pucciniomycetes</taxon>
        <taxon>Pucciniales</taxon>
        <taxon>Pucciniaceae</taxon>
        <taxon>Puccinia</taxon>
    </lineage>
</organism>
<evidence type="ECO:0000256" key="1">
    <source>
        <dbReference type="SAM" id="MobiDB-lite"/>
    </source>
</evidence>
<dbReference type="InterPro" id="IPR036115">
    <property type="entry name" value="GCM_dom_sf"/>
</dbReference>
<dbReference type="EMBL" id="PGCI01000120">
    <property type="protein sequence ID" value="PLW39025.1"/>
    <property type="molecule type" value="Genomic_DNA"/>
</dbReference>
<dbReference type="SUPFAM" id="SSF90073">
    <property type="entry name" value="GCM domain"/>
    <property type="match status" value="1"/>
</dbReference>